<evidence type="ECO:0000256" key="5">
    <source>
        <dbReference type="SAM" id="Phobius"/>
    </source>
</evidence>
<dbReference type="EMBL" id="CP158357">
    <property type="protein sequence ID" value="XBX80141.1"/>
    <property type="molecule type" value="Genomic_DNA"/>
</dbReference>
<evidence type="ECO:0000313" key="7">
    <source>
        <dbReference type="EMBL" id="XBX80141.1"/>
    </source>
</evidence>
<reference evidence="7" key="1">
    <citation type="submission" date="2024-06" db="EMBL/GenBank/DDBJ databases">
        <title>Draft genome sequence of Microbacterium sp. strain A8/3-1, isolated from Oxytropis tragacanthoides Fisch. ex DC. Root nodules in the Altai region of Russia.</title>
        <authorList>
            <person name="Sazanova A."/>
            <person name="Guro P."/>
            <person name="Kuznetsova I."/>
            <person name="Belimov A."/>
            <person name="Safronova V."/>
        </authorList>
    </citation>
    <scope>NUCLEOTIDE SEQUENCE</scope>
    <source>
        <strain evidence="7">A8/3-1</strain>
    </source>
</reference>
<feature type="transmembrane region" description="Helical" evidence="5">
    <location>
        <begin position="69"/>
        <end position="89"/>
    </location>
</feature>
<dbReference type="Pfam" id="PF07291">
    <property type="entry name" value="MauE"/>
    <property type="match status" value="1"/>
</dbReference>
<name>A0AAU7W2F1_9MICO</name>
<feature type="transmembrane region" description="Helical" evidence="5">
    <location>
        <begin position="45"/>
        <end position="63"/>
    </location>
</feature>
<dbReference type="GO" id="GO:0030416">
    <property type="term" value="P:methylamine metabolic process"/>
    <property type="evidence" value="ECO:0007669"/>
    <property type="project" value="InterPro"/>
</dbReference>
<evidence type="ECO:0000256" key="3">
    <source>
        <dbReference type="ARBA" id="ARBA00022989"/>
    </source>
</evidence>
<evidence type="ECO:0000256" key="4">
    <source>
        <dbReference type="ARBA" id="ARBA00023136"/>
    </source>
</evidence>
<dbReference type="InterPro" id="IPR009908">
    <property type="entry name" value="Methylamine_util_MauE"/>
</dbReference>
<sequence length="330" mass="33032">MHAFVVPLTVFLAVVFAVSALGKLRSPDRGRASFAALRIPVRRPDTAAVALIAAEALVALGLVSTWGWLFIAFAAAAFLLTAGLLVVVIRAHRMGATDDCGCFGDWIPAAIGPRLITRNVMLTIASAGVLVSSILVQTLVGVPVGVPLAISSPMSVLPTVGALAAAALIAVATWATVRASAAPPAVSSAGDRGAGAVVVPATGEIVDLLAAGSRARLLLFVSPGCHACETSLTALRAAEDDLSGLVDLYVVQRAASGAADTSSAHALPRAARFALDVGGSLSANLGTGRATPVAALIGTDGLQAGPLAVGSDETTLLFDSIRALASNPPA</sequence>
<protein>
    <submittedName>
        <fullName evidence="7">MauE/DoxX family redox-associated membrane protein</fullName>
    </submittedName>
</protein>
<keyword evidence="2 5" id="KW-0812">Transmembrane</keyword>
<feature type="transmembrane region" description="Helical" evidence="5">
    <location>
        <begin position="120"/>
        <end position="144"/>
    </location>
</feature>
<dbReference type="RefSeq" id="WP_350353000.1">
    <property type="nucleotide sequence ID" value="NZ_CP158357.1"/>
</dbReference>
<feature type="domain" description="Methylamine utilisation protein MauE" evidence="6">
    <location>
        <begin position="2"/>
        <end position="130"/>
    </location>
</feature>
<feature type="transmembrane region" description="Helical" evidence="5">
    <location>
        <begin position="156"/>
        <end position="177"/>
    </location>
</feature>
<evidence type="ECO:0000256" key="2">
    <source>
        <dbReference type="ARBA" id="ARBA00022692"/>
    </source>
</evidence>
<evidence type="ECO:0000259" key="6">
    <source>
        <dbReference type="Pfam" id="PF07291"/>
    </source>
</evidence>
<keyword evidence="3 5" id="KW-1133">Transmembrane helix</keyword>
<organism evidence="7">
    <name type="scientific">Microbacterium sp. A8/3-1</name>
    <dbReference type="NCBI Taxonomy" id="3160749"/>
    <lineage>
        <taxon>Bacteria</taxon>
        <taxon>Bacillati</taxon>
        <taxon>Actinomycetota</taxon>
        <taxon>Actinomycetes</taxon>
        <taxon>Micrococcales</taxon>
        <taxon>Microbacteriaceae</taxon>
        <taxon>Microbacterium</taxon>
    </lineage>
</organism>
<accession>A0AAU7W2F1</accession>
<comment type="subcellular location">
    <subcellularLocation>
        <location evidence="1">Membrane</location>
        <topology evidence="1">Multi-pass membrane protein</topology>
    </subcellularLocation>
</comment>
<dbReference type="AlphaFoldDB" id="A0AAU7W2F1"/>
<feature type="transmembrane region" description="Helical" evidence="5">
    <location>
        <begin position="6"/>
        <end position="24"/>
    </location>
</feature>
<gene>
    <name evidence="7" type="ORF">ABS642_08645</name>
</gene>
<keyword evidence="4 5" id="KW-0472">Membrane</keyword>
<dbReference type="GO" id="GO:0016020">
    <property type="term" value="C:membrane"/>
    <property type="evidence" value="ECO:0007669"/>
    <property type="project" value="UniProtKB-SubCell"/>
</dbReference>
<proteinExistence type="predicted"/>
<evidence type="ECO:0000256" key="1">
    <source>
        <dbReference type="ARBA" id="ARBA00004141"/>
    </source>
</evidence>